<comment type="caution">
    <text evidence="1">The sequence shown here is derived from an EMBL/GenBank/DDBJ whole genome shotgun (WGS) entry which is preliminary data.</text>
</comment>
<proteinExistence type="predicted"/>
<organism evidence="1 2">
    <name type="scientific">Entamoeba histolytica</name>
    <dbReference type="NCBI Taxonomy" id="5759"/>
    <lineage>
        <taxon>Eukaryota</taxon>
        <taxon>Amoebozoa</taxon>
        <taxon>Evosea</taxon>
        <taxon>Archamoebae</taxon>
        <taxon>Mastigamoebida</taxon>
        <taxon>Entamoebidae</taxon>
        <taxon>Entamoeba</taxon>
    </lineage>
</organism>
<dbReference type="Proteomes" id="UP000078387">
    <property type="component" value="Unassembled WGS sequence"/>
</dbReference>
<sequence>MIRSRNNCPNNTHEVEFVFNTPIEVKLNKGMGVYTTSLFDLLFNNTNYKSFCNCFKRVKIFKALISLSIGEINVEEIGLNFPIVSTTWFPTYIRSNIDQDTADDKDINKVINMINSSTHLQQQVYYPGGAFQINSIIKAMTLQEQNYYGPTRVEGYWKYDSPELQPFTNENVSIPFYPWYFIGVETPNNNDNKSIKFNCQWYITVHFDRYICTPIEEEQTMNLLDLNVNLTNEEIKQRETLTYQAENNSAYEKVTIAFPEKEESTFILIIKDKQIY</sequence>
<dbReference type="AlphaFoldDB" id="A0A5K1U511"/>
<gene>
    <name evidence="1" type="ORF">CL6EHI_095490</name>
</gene>
<protein>
    <submittedName>
        <fullName evidence="1">Uncharacterized protein</fullName>
    </submittedName>
</protein>
<evidence type="ECO:0000313" key="1">
    <source>
        <dbReference type="EMBL" id="GAT98417.1"/>
    </source>
</evidence>
<dbReference type="EMBL" id="BDEQ01000001">
    <property type="protein sequence ID" value="GAT98417.1"/>
    <property type="molecule type" value="Genomic_DNA"/>
</dbReference>
<dbReference type="VEuPathDB" id="AmoebaDB:EHI_095490"/>
<dbReference type="OMA" id="NCLENTH"/>
<evidence type="ECO:0000313" key="2">
    <source>
        <dbReference type="Proteomes" id="UP000078387"/>
    </source>
</evidence>
<reference evidence="1 2" key="1">
    <citation type="submission" date="2016-05" db="EMBL/GenBank/DDBJ databases">
        <title>First whole genome sequencing of Entamoeba histolytica HM1:IMSS-clone-6.</title>
        <authorList>
            <person name="Mukherjee Avik.K."/>
            <person name="Izumyama S."/>
            <person name="Nakada-Tsukui K."/>
            <person name="Nozaki T."/>
        </authorList>
    </citation>
    <scope>NUCLEOTIDE SEQUENCE [LARGE SCALE GENOMIC DNA]</scope>
    <source>
        <strain evidence="1 2">HM1:IMSS clone 6</strain>
    </source>
</reference>
<accession>A0A5K1U511</accession>
<dbReference type="VEuPathDB" id="AmoebaDB:EHI5A_262380"/>
<name>A0A5K1U511_ENTHI</name>